<dbReference type="GO" id="GO:0006302">
    <property type="term" value="P:double-strand break repair"/>
    <property type="evidence" value="ECO:0007669"/>
    <property type="project" value="InterPro"/>
</dbReference>
<dbReference type="InterPro" id="IPR038729">
    <property type="entry name" value="Rad50/SbcC_AAA"/>
</dbReference>
<dbReference type="EMBL" id="AUZX01009760">
    <property type="protein sequence ID" value="EQD50743.1"/>
    <property type="molecule type" value="Genomic_DNA"/>
</dbReference>
<evidence type="ECO:0000259" key="1">
    <source>
        <dbReference type="Pfam" id="PF13476"/>
    </source>
</evidence>
<feature type="domain" description="Rad50/SbcC-type AAA" evidence="1">
    <location>
        <begin position="3"/>
        <end position="68"/>
    </location>
</feature>
<dbReference type="Gene3D" id="3.40.50.300">
    <property type="entry name" value="P-loop containing nucleotide triphosphate hydrolases"/>
    <property type="match status" value="1"/>
</dbReference>
<evidence type="ECO:0000313" key="2">
    <source>
        <dbReference type="EMBL" id="EQD50743.1"/>
    </source>
</evidence>
<proteinExistence type="predicted"/>
<accession>T1A1C7</accession>
<feature type="non-terminal residue" evidence="2">
    <location>
        <position position="1"/>
    </location>
</feature>
<name>T1A1C7_9ZZZZ</name>
<dbReference type="Pfam" id="PF13476">
    <property type="entry name" value="AAA_23"/>
    <property type="match status" value="1"/>
</dbReference>
<dbReference type="GO" id="GO:0016887">
    <property type="term" value="F:ATP hydrolysis activity"/>
    <property type="evidence" value="ECO:0007669"/>
    <property type="project" value="InterPro"/>
</dbReference>
<dbReference type="SUPFAM" id="SSF52540">
    <property type="entry name" value="P-loop containing nucleoside triphosphate hydrolases"/>
    <property type="match status" value="1"/>
</dbReference>
<gene>
    <name evidence="2" type="ORF">B1A_13349</name>
</gene>
<comment type="caution">
    <text evidence="2">The sequence shown here is derived from an EMBL/GenBank/DDBJ whole genome shotgun (WGS) entry which is preliminary data.</text>
</comment>
<sequence>IYNLDPRITVIFGPNESGKSTLHTALRVALAGVDLPSRGRMPKQSEEVLRRFRPWQGNHFTVEAEVELGSSRYRFIRDLSQPDNCQVLDLVRGGDVTASFRRGRTVDVSVLLGMSRETFLAVSTVAQDQILEIGGSSLQADLQRATSTSGADTTVRAAIELLRDWRQEHLRAERTTAR</sequence>
<dbReference type="AlphaFoldDB" id="T1A1C7"/>
<reference evidence="2" key="1">
    <citation type="submission" date="2013-08" db="EMBL/GenBank/DDBJ databases">
        <authorList>
            <person name="Mendez C."/>
            <person name="Richter M."/>
            <person name="Ferrer M."/>
            <person name="Sanchez J."/>
        </authorList>
    </citation>
    <scope>NUCLEOTIDE SEQUENCE</scope>
</reference>
<feature type="non-terminal residue" evidence="2">
    <location>
        <position position="178"/>
    </location>
</feature>
<dbReference type="InterPro" id="IPR027417">
    <property type="entry name" value="P-loop_NTPase"/>
</dbReference>
<organism evidence="2">
    <name type="scientific">mine drainage metagenome</name>
    <dbReference type="NCBI Taxonomy" id="410659"/>
    <lineage>
        <taxon>unclassified sequences</taxon>
        <taxon>metagenomes</taxon>
        <taxon>ecological metagenomes</taxon>
    </lineage>
</organism>
<reference evidence="2" key="2">
    <citation type="journal article" date="2014" name="ISME J.">
        <title>Microbial stratification in low pH oxic and suboxic macroscopic growths along an acid mine drainage.</title>
        <authorList>
            <person name="Mendez-Garcia C."/>
            <person name="Mesa V."/>
            <person name="Sprenger R.R."/>
            <person name="Richter M."/>
            <person name="Diez M.S."/>
            <person name="Solano J."/>
            <person name="Bargiela R."/>
            <person name="Golyshina O.V."/>
            <person name="Manteca A."/>
            <person name="Ramos J.L."/>
            <person name="Gallego J.R."/>
            <person name="Llorente I."/>
            <person name="Martins Dos Santos V.A."/>
            <person name="Jensen O.N."/>
            <person name="Pelaez A.I."/>
            <person name="Sanchez J."/>
            <person name="Ferrer M."/>
        </authorList>
    </citation>
    <scope>NUCLEOTIDE SEQUENCE</scope>
</reference>
<protein>
    <recommendedName>
        <fullName evidence="1">Rad50/SbcC-type AAA domain-containing protein</fullName>
    </recommendedName>
</protein>